<gene>
    <name evidence="1" type="ORF">GCM10010420_20370</name>
</gene>
<evidence type="ECO:0008006" key="3">
    <source>
        <dbReference type="Google" id="ProtNLM"/>
    </source>
</evidence>
<accession>A0ABN3I6T5</accession>
<sequence length="76" mass="8134">MTENGIALPWMVIRQDANGNRYCVGRYATRAEAHSMAERLGGAVPGGASGAERVNGGADERRYLVERLRLGSGDQA</sequence>
<proteinExistence type="predicted"/>
<comment type="caution">
    <text evidence="1">The sequence shown here is derived from an EMBL/GenBank/DDBJ whole genome shotgun (WGS) entry which is preliminary data.</text>
</comment>
<dbReference type="EMBL" id="BAAATJ010000007">
    <property type="protein sequence ID" value="GAA2395003.1"/>
    <property type="molecule type" value="Genomic_DNA"/>
</dbReference>
<organism evidence="1 2">
    <name type="scientific">Streptomyces glaucosporus</name>
    <dbReference type="NCBI Taxonomy" id="284044"/>
    <lineage>
        <taxon>Bacteria</taxon>
        <taxon>Bacillati</taxon>
        <taxon>Actinomycetota</taxon>
        <taxon>Actinomycetes</taxon>
        <taxon>Kitasatosporales</taxon>
        <taxon>Streptomycetaceae</taxon>
        <taxon>Streptomyces</taxon>
    </lineage>
</organism>
<evidence type="ECO:0000313" key="2">
    <source>
        <dbReference type="Proteomes" id="UP001500058"/>
    </source>
</evidence>
<name>A0ABN3I6T5_9ACTN</name>
<protein>
    <recommendedName>
        <fullName evidence="3">SPOR domain-containing protein</fullName>
    </recommendedName>
</protein>
<keyword evidence="2" id="KW-1185">Reference proteome</keyword>
<dbReference type="RefSeq" id="WP_344630594.1">
    <property type="nucleotide sequence ID" value="NZ_BAAATJ010000007.1"/>
</dbReference>
<evidence type="ECO:0000313" key="1">
    <source>
        <dbReference type="EMBL" id="GAA2395003.1"/>
    </source>
</evidence>
<reference evidence="1 2" key="1">
    <citation type="journal article" date="2019" name="Int. J. Syst. Evol. Microbiol.">
        <title>The Global Catalogue of Microorganisms (GCM) 10K type strain sequencing project: providing services to taxonomists for standard genome sequencing and annotation.</title>
        <authorList>
            <consortium name="The Broad Institute Genomics Platform"/>
            <consortium name="The Broad Institute Genome Sequencing Center for Infectious Disease"/>
            <person name="Wu L."/>
            <person name="Ma J."/>
        </authorList>
    </citation>
    <scope>NUCLEOTIDE SEQUENCE [LARGE SCALE GENOMIC DNA]</scope>
    <source>
        <strain evidence="1 2">JCM 6921</strain>
    </source>
</reference>
<dbReference type="Proteomes" id="UP001500058">
    <property type="component" value="Unassembled WGS sequence"/>
</dbReference>